<evidence type="ECO:0000256" key="3">
    <source>
        <dbReference type="RuleBase" id="RU000363"/>
    </source>
</evidence>
<accession>A0A7X0RF38</accession>
<dbReference type="SUPFAM" id="SSF51735">
    <property type="entry name" value="NAD(P)-binding Rossmann-fold domains"/>
    <property type="match status" value="1"/>
</dbReference>
<evidence type="ECO:0000313" key="5">
    <source>
        <dbReference type="Proteomes" id="UP000523955"/>
    </source>
</evidence>
<dbReference type="PRINTS" id="PR00080">
    <property type="entry name" value="SDRFAMILY"/>
</dbReference>
<comment type="caution">
    <text evidence="4">The sequence shown here is derived from an EMBL/GenBank/DDBJ whole genome shotgun (WGS) entry which is preliminary data.</text>
</comment>
<dbReference type="Gene3D" id="3.40.50.720">
    <property type="entry name" value="NAD(P)-binding Rossmann-like Domain"/>
    <property type="match status" value="1"/>
</dbReference>
<dbReference type="RefSeq" id="WP_185252307.1">
    <property type="nucleotide sequence ID" value="NZ_JACKXE010000001.1"/>
</dbReference>
<sequence length="280" mass="29576">MKTLDDKVVVITGAGSGIGRALALNLAAKGSLLALSDVDDAGLAETVDLVKGAGAREVRSDHLDVADRAAFAAYADVVVGQFGRANVIINNAGVALAGDLTELEYDDMDWIVGINFWGVVHGTKAFLPHLIASGDGHVVNLSSLFGLISMPGQSMYNATKYAVRGMTEALREEMLIAKHQVGVTAVHPGGIKTAVARNARMAKNEDKEASAKFFDEKLAKMEPERAAEIIVKGILGNKARVLVGLDAHALHHFAKLTGSRYQDVIARSAGKLAPKKVTVL</sequence>
<dbReference type="InterPro" id="IPR002347">
    <property type="entry name" value="SDR_fam"/>
</dbReference>
<evidence type="ECO:0000256" key="2">
    <source>
        <dbReference type="ARBA" id="ARBA00023002"/>
    </source>
</evidence>
<dbReference type="CDD" id="cd05233">
    <property type="entry name" value="SDR_c"/>
    <property type="match status" value="1"/>
</dbReference>
<reference evidence="4 5" key="1">
    <citation type="submission" date="2020-08" db="EMBL/GenBank/DDBJ databases">
        <authorList>
            <person name="Seo M.-J."/>
        </authorList>
    </citation>
    <scope>NUCLEOTIDE SEQUENCE [LARGE SCALE GENOMIC DNA]</scope>
    <source>
        <strain evidence="4 5">KIGAM211</strain>
    </source>
</reference>
<evidence type="ECO:0000256" key="1">
    <source>
        <dbReference type="ARBA" id="ARBA00006484"/>
    </source>
</evidence>
<protein>
    <submittedName>
        <fullName evidence="4">SDR family NAD(P)-dependent oxidoreductase</fullName>
    </submittedName>
</protein>
<dbReference type="PANTHER" id="PTHR43391">
    <property type="entry name" value="RETINOL DEHYDROGENASE-RELATED"/>
    <property type="match status" value="1"/>
</dbReference>
<dbReference type="PANTHER" id="PTHR43391:SF82">
    <property type="entry name" value="OXIDOREDUCTASE SADH-RELATED"/>
    <property type="match status" value="1"/>
</dbReference>
<keyword evidence="5" id="KW-1185">Reference proteome</keyword>
<dbReference type="EMBL" id="JACKXE010000001">
    <property type="protein sequence ID" value="MBB6627111.1"/>
    <property type="molecule type" value="Genomic_DNA"/>
</dbReference>
<dbReference type="InterPro" id="IPR036291">
    <property type="entry name" value="NAD(P)-bd_dom_sf"/>
</dbReference>
<proteinExistence type="inferred from homology"/>
<dbReference type="AlphaFoldDB" id="A0A7X0RF38"/>
<organism evidence="4 5">
    <name type="scientific">Nocardioides luti</name>
    <dbReference type="NCBI Taxonomy" id="2761101"/>
    <lineage>
        <taxon>Bacteria</taxon>
        <taxon>Bacillati</taxon>
        <taxon>Actinomycetota</taxon>
        <taxon>Actinomycetes</taxon>
        <taxon>Propionibacteriales</taxon>
        <taxon>Nocardioidaceae</taxon>
        <taxon>Nocardioides</taxon>
    </lineage>
</organism>
<evidence type="ECO:0000313" key="4">
    <source>
        <dbReference type="EMBL" id="MBB6627111.1"/>
    </source>
</evidence>
<dbReference type="Proteomes" id="UP000523955">
    <property type="component" value="Unassembled WGS sequence"/>
</dbReference>
<dbReference type="PROSITE" id="PS00061">
    <property type="entry name" value="ADH_SHORT"/>
    <property type="match status" value="1"/>
</dbReference>
<keyword evidence="2" id="KW-0560">Oxidoreductase</keyword>
<comment type="similarity">
    <text evidence="1 3">Belongs to the short-chain dehydrogenases/reductases (SDR) family.</text>
</comment>
<name>A0A7X0RF38_9ACTN</name>
<dbReference type="GO" id="GO:0016491">
    <property type="term" value="F:oxidoreductase activity"/>
    <property type="evidence" value="ECO:0007669"/>
    <property type="project" value="UniProtKB-KW"/>
</dbReference>
<gene>
    <name evidence="4" type="ORF">H5V45_07235</name>
</gene>
<dbReference type="InterPro" id="IPR020904">
    <property type="entry name" value="Sc_DH/Rdtase_CS"/>
</dbReference>
<dbReference type="Pfam" id="PF00106">
    <property type="entry name" value="adh_short"/>
    <property type="match status" value="1"/>
</dbReference>
<dbReference type="PRINTS" id="PR00081">
    <property type="entry name" value="GDHRDH"/>
</dbReference>